<evidence type="ECO:0000313" key="2">
    <source>
        <dbReference type="Proteomes" id="UP000037820"/>
    </source>
</evidence>
<dbReference type="Proteomes" id="UP000037820">
    <property type="component" value="Unassembled WGS sequence"/>
</dbReference>
<organism evidence="1 2">
    <name type="scientific">Pseudomonas libanensis</name>
    <dbReference type="NCBI Taxonomy" id="75588"/>
    <lineage>
        <taxon>Bacteria</taxon>
        <taxon>Pseudomonadati</taxon>
        <taxon>Pseudomonadota</taxon>
        <taxon>Gammaproteobacteria</taxon>
        <taxon>Pseudomonadales</taxon>
        <taxon>Pseudomonadaceae</taxon>
        <taxon>Pseudomonas</taxon>
    </lineage>
</organism>
<reference evidence="1 2" key="1">
    <citation type="submission" date="2015-07" db="EMBL/GenBank/DDBJ databases">
        <title>Whole genome sequencing of endophytes isolated from poison ivy (Toxicodendron radicans).</title>
        <authorList>
            <person name="Tran P.N."/>
            <person name="Lee Y.P."/>
            <person name="Gan H.M."/>
            <person name="Savka M.A."/>
        </authorList>
    </citation>
    <scope>NUCLEOTIDE SEQUENCE [LARGE SCALE GENOMIC DNA]</scope>
    <source>
        <strain evidence="1 2">RIT-PI-g</strain>
    </source>
</reference>
<keyword evidence="2" id="KW-1185">Reference proteome</keyword>
<gene>
    <name evidence="1" type="ORF">AEQ48_16030</name>
</gene>
<sequence>MKKVPKMYHVRQELPDELDVPEPESIAKDYGASFRVSNKSAEERLPVDEHLLNSLRVLQRSVQPIAVDLSKRQSRYQRYVHGGLRRQFL</sequence>
<evidence type="ECO:0000313" key="1">
    <source>
        <dbReference type="EMBL" id="KPG73997.1"/>
    </source>
</evidence>
<comment type="caution">
    <text evidence="1">The sequence shown here is derived from an EMBL/GenBank/DDBJ whole genome shotgun (WGS) entry which is preliminary data.</text>
</comment>
<protein>
    <submittedName>
        <fullName evidence="1">Uncharacterized protein</fullName>
    </submittedName>
</protein>
<accession>A0ABR5M5S6</accession>
<proteinExistence type="predicted"/>
<dbReference type="RefSeq" id="WP_056845796.1">
    <property type="nucleotide sequence ID" value="NZ_LHOY01000030.1"/>
</dbReference>
<dbReference type="EMBL" id="LHOY01000030">
    <property type="protein sequence ID" value="KPG73997.1"/>
    <property type="molecule type" value="Genomic_DNA"/>
</dbReference>
<name>A0ABR5M5S6_9PSED</name>